<name>A0A2P4Y762_9STRA</name>
<reference evidence="2 3" key="1">
    <citation type="journal article" date="2017" name="Genome Biol. Evol.">
        <title>Phytophthora megakarya and P. palmivora, closely related causal agents of cacao black pod rot, underwent increases in genome sizes and gene numbers by different mechanisms.</title>
        <authorList>
            <person name="Ali S.S."/>
            <person name="Shao J."/>
            <person name="Lary D.J."/>
            <person name="Kronmiller B."/>
            <person name="Shen D."/>
            <person name="Strem M.D."/>
            <person name="Amoako-Attah I."/>
            <person name="Akrofi A.Y."/>
            <person name="Begoude B.A."/>
            <person name="Ten Hoopen G.M."/>
            <person name="Coulibaly K."/>
            <person name="Kebe B.I."/>
            <person name="Melnick R.L."/>
            <person name="Guiltinan M.J."/>
            <person name="Tyler B.M."/>
            <person name="Meinhardt L.W."/>
            <person name="Bailey B.A."/>
        </authorList>
    </citation>
    <scope>NUCLEOTIDE SEQUENCE [LARGE SCALE GENOMIC DNA]</scope>
    <source>
        <strain evidence="3">sbr112.9</strain>
    </source>
</reference>
<evidence type="ECO:0000313" key="2">
    <source>
        <dbReference type="EMBL" id="POM73640.1"/>
    </source>
</evidence>
<sequence>MEEAAFANLASGQQEALKMLMSLLGPESAAHLALQGPDAINARLEVFSSFDNALRKHIQQMMNTTGPYMTAGPLQGSTRPKPLMLSFQSFDGKEGENLMLWIREVQMAMSSALLQTEHQRDKLKRQILRVFLPPNHTYRVRSRFLACRQGKKELPDYVQELRTLISGMLADPIPEEVTTVLMDGLRTGVARTEAFRSRPSSFEESVAVALSAEYNFKTASKGWSVPLTSSPEGPLPMDLRYAKDKAAELLATEQHLDI</sequence>
<feature type="domain" description="Retrotransposon gag" evidence="1">
    <location>
        <begin position="121"/>
        <end position="186"/>
    </location>
</feature>
<dbReference type="OrthoDB" id="154361at2759"/>
<dbReference type="Pfam" id="PF03732">
    <property type="entry name" value="Retrotrans_gag"/>
    <property type="match status" value="1"/>
</dbReference>
<dbReference type="InterPro" id="IPR005162">
    <property type="entry name" value="Retrotrans_gag_dom"/>
</dbReference>
<dbReference type="Proteomes" id="UP000237271">
    <property type="component" value="Unassembled WGS sequence"/>
</dbReference>
<dbReference type="AlphaFoldDB" id="A0A2P4Y762"/>
<evidence type="ECO:0000313" key="3">
    <source>
        <dbReference type="Proteomes" id="UP000237271"/>
    </source>
</evidence>
<accession>A0A2P4Y762</accession>
<comment type="caution">
    <text evidence="2">The sequence shown here is derived from an EMBL/GenBank/DDBJ whole genome shotgun (WGS) entry which is preliminary data.</text>
</comment>
<evidence type="ECO:0000259" key="1">
    <source>
        <dbReference type="Pfam" id="PF03732"/>
    </source>
</evidence>
<gene>
    <name evidence="2" type="ORF">PHPALM_9495</name>
</gene>
<dbReference type="EMBL" id="NCKW01005057">
    <property type="protein sequence ID" value="POM73640.1"/>
    <property type="molecule type" value="Genomic_DNA"/>
</dbReference>
<protein>
    <submittedName>
        <fullName evidence="2">Gag protein</fullName>
    </submittedName>
</protein>
<organism evidence="2 3">
    <name type="scientific">Phytophthora palmivora</name>
    <dbReference type="NCBI Taxonomy" id="4796"/>
    <lineage>
        <taxon>Eukaryota</taxon>
        <taxon>Sar</taxon>
        <taxon>Stramenopiles</taxon>
        <taxon>Oomycota</taxon>
        <taxon>Peronosporomycetes</taxon>
        <taxon>Peronosporales</taxon>
        <taxon>Peronosporaceae</taxon>
        <taxon>Phytophthora</taxon>
    </lineage>
</organism>
<proteinExistence type="predicted"/>
<keyword evidence="3" id="KW-1185">Reference proteome</keyword>